<dbReference type="GeneID" id="15802734"/>
<dbReference type="OrthoDB" id="361779at2759"/>
<feature type="signal peptide" evidence="2">
    <location>
        <begin position="1"/>
        <end position="26"/>
    </location>
</feature>
<dbReference type="EMBL" id="ACOU01000004">
    <property type="protein sequence ID" value="EKX73070.1"/>
    <property type="molecule type" value="Genomic_DNA"/>
</dbReference>
<accession>L1LCU3</accession>
<evidence type="ECO:0000313" key="3">
    <source>
        <dbReference type="EMBL" id="EKX73070.1"/>
    </source>
</evidence>
<feature type="region of interest" description="Disordered" evidence="1">
    <location>
        <begin position="76"/>
        <end position="108"/>
    </location>
</feature>
<reference evidence="3 4" key="1">
    <citation type="journal article" date="2012" name="BMC Genomics">
        <title>Comparative genomic analysis and phylogenetic position of Theileria equi.</title>
        <authorList>
            <person name="Kappmeyer L.S."/>
            <person name="Thiagarajan M."/>
            <person name="Herndon D.R."/>
            <person name="Ramsay J.D."/>
            <person name="Caler E."/>
            <person name="Djikeng A."/>
            <person name="Gillespie J.J."/>
            <person name="Lau A.O."/>
            <person name="Roalson E.H."/>
            <person name="Silva J.C."/>
            <person name="Silva M.G."/>
            <person name="Suarez C.E."/>
            <person name="Ueti M.W."/>
            <person name="Nene V.M."/>
            <person name="Mealey R.H."/>
            <person name="Knowles D.P."/>
            <person name="Brayton K.A."/>
        </authorList>
    </citation>
    <scope>NUCLEOTIDE SEQUENCE [LARGE SCALE GENOMIC DNA]</scope>
    <source>
        <strain evidence="3 4">WA</strain>
    </source>
</reference>
<gene>
    <name evidence="3" type="ORF">BEWA_016310</name>
</gene>
<evidence type="ECO:0000256" key="2">
    <source>
        <dbReference type="SAM" id="SignalP"/>
    </source>
</evidence>
<dbReference type="Proteomes" id="UP000031512">
    <property type="component" value="Unassembled WGS sequence"/>
</dbReference>
<sequence length="377" mass="41712">MDVRGKMNVFSILLVTCLLGFCHCNAQKTSDGRFIIEVLDDYAEDGVVTSNLVDEVDAYKSTAWTGKKQVWDLSNGTAHEVEHRPSSTRRRNGRKVEDVAAEESAEQDGVTLDLTSPDEDEYDSFAGNEGKRVAPKKKASVIRSNTKKLVSKFLDKIDGSLFDLEGGEEGGVVTLQLTAKNGVTTNKLVYDDQVVWEDPQTPCLSAVLYMDKEKPTLAVVDFQCNGNVTKVHKYYDGNQWQNGSEDGHANRLGILKDNYRPTMPATLDLAKPDKGIDVNVCSQSGMSFKEYTPKDWLHISSVMDGGFTLWEAEGDERCLLAESYAKNNVELLSLKASDNSGTKSKYFEKADGVWSEVDKDEFVAKIKTMIEGSGKLP</sequence>
<keyword evidence="4" id="KW-1185">Reference proteome</keyword>
<dbReference type="VEuPathDB" id="PiroplasmaDB:BEWA_016310"/>
<dbReference type="AlphaFoldDB" id="L1LCU3"/>
<organism evidence="3 4">
    <name type="scientific">Theileria equi strain WA</name>
    <dbReference type="NCBI Taxonomy" id="1537102"/>
    <lineage>
        <taxon>Eukaryota</taxon>
        <taxon>Sar</taxon>
        <taxon>Alveolata</taxon>
        <taxon>Apicomplexa</taxon>
        <taxon>Aconoidasida</taxon>
        <taxon>Piroplasmida</taxon>
        <taxon>Theileriidae</taxon>
        <taxon>Theileria</taxon>
    </lineage>
</organism>
<keyword evidence="2" id="KW-0732">Signal</keyword>
<evidence type="ECO:0000313" key="4">
    <source>
        <dbReference type="Proteomes" id="UP000031512"/>
    </source>
</evidence>
<evidence type="ECO:0000256" key="1">
    <source>
        <dbReference type="SAM" id="MobiDB-lite"/>
    </source>
</evidence>
<dbReference type="KEGG" id="beq:BEWA_016310"/>
<comment type="caution">
    <text evidence="3">The sequence shown here is derived from an EMBL/GenBank/DDBJ whole genome shotgun (WGS) entry which is preliminary data.</text>
</comment>
<feature type="chain" id="PRO_5003952538" evidence="2">
    <location>
        <begin position="27"/>
        <end position="377"/>
    </location>
</feature>
<proteinExistence type="predicted"/>
<protein>
    <submittedName>
        <fullName evidence="3">Signal peptide containing protein</fullName>
    </submittedName>
</protein>
<dbReference type="RefSeq" id="XP_004832522.1">
    <property type="nucleotide sequence ID" value="XM_004832465.1"/>
</dbReference>
<name>L1LCU3_THEEQ</name>